<protein>
    <submittedName>
        <fullName evidence="2">MBL fold metallo-hydrolase</fullName>
    </submittedName>
</protein>
<dbReference type="Gene3D" id="3.60.15.10">
    <property type="entry name" value="Ribonuclease Z/Hydroxyacylglutathione hydrolase-like"/>
    <property type="match status" value="1"/>
</dbReference>
<accession>A0A251X9C6</accession>
<dbReference type="EMBL" id="MSLT01000012">
    <property type="protein sequence ID" value="OUD14606.1"/>
    <property type="molecule type" value="Genomic_DNA"/>
</dbReference>
<dbReference type="InterPro" id="IPR037482">
    <property type="entry name" value="ST1585_MBL-fold"/>
</dbReference>
<keyword evidence="2" id="KW-0378">Hydrolase</keyword>
<dbReference type="SUPFAM" id="SSF56281">
    <property type="entry name" value="Metallo-hydrolase/oxidoreductase"/>
    <property type="match status" value="1"/>
</dbReference>
<dbReference type="InterPro" id="IPR050855">
    <property type="entry name" value="NDM-1-like"/>
</dbReference>
<name>A0A251X9C6_9GAMM</name>
<dbReference type="InterPro" id="IPR036866">
    <property type="entry name" value="RibonucZ/Hydroxyglut_hydro"/>
</dbReference>
<dbReference type="RefSeq" id="WP_086488384.1">
    <property type="nucleotide sequence ID" value="NZ_MSLT01000012.1"/>
</dbReference>
<dbReference type="InterPro" id="IPR001279">
    <property type="entry name" value="Metallo-B-lactamas"/>
</dbReference>
<comment type="caution">
    <text evidence="2">The sequence shown here is derived from an EMBL/GenBank/DDBJ whole genome shotgun (WGS) entry which is preliminary data.</text>
</comment>
<dbReference type="Pfam" id="PF00753">
    <property type="entry name" value="Lactamase_B"/>
    <property type="match status" value="1"/>
</dbReference>
<dbReference type="OrthoDB" id="9802991at2"/>
<gene>
    <name evidence="2" type="ORF">TPSD3_10005</name>
</gene>
<reference evidence="2 3" key="1">
    <citation type="submission" date="2016-12" db="EMBL/GenBank/DDBJ databases">
        <title>Thioflexothrix psekupsii D3 genome sequencing and assembly.</title>
        <authorList>
            <person name="Fomenkov A."/>
            <person name="Vincze T."/>
            <person name="Grabovich M."/>
            <person name="Anton B.P."/>
            <person name="Dubinina G."/>
            <person name="Orlova M."/>
            <person name="Belousova E."/>
            <person name="Roberts R.J."/>
        </authorList>
    </citation>
    <scope>NUCLEOTIDE SEQUENCE [LARGE SCALE GENOMIC DNA]</scope>
    <source>
        <strain evidence="2">D3</strain>
    </source>
</reference>
<dbReference type="SMART" id="SM00849">
    <property type="entry name" value="Lactamase_B"/>
    <property type="match status" value="1"/>
</dbReference>
<dbReference type="CDD" id="cd07726">
    <property type="entry name" value="ST1585-like_MBL-fold"/>
    <property type="match status" value="1"/>
</dbReference>
<evidence type="ECO:0000313" key="3">
    <source>
        <dbReference type="Proteomes" id="UP000194798"/>
    </source>
</evidence>
<evidence type="ECO:0000259" key="1">
    <source>
        <dbReference type="SMART" id="SM00849"/>
    </source>
</evidence>
<evidence type="ECO:0000313" key="2">
    <source>
        <dbReference type="EMBL" id="OUD14606.1"/>
    </source>
</evidence>
<dbReference type="PANTHER" id="PTHR42951">
    <property type="entry name" value="METALLO-BETA-LACTAMASE DOMAIN-CONTAINING"/>
    <property type="match status" value="1"/>
</dbReference>
<dbReference type="PANTHER" id="PTHR42951:SF22">
    <property type="entry name" value="METALLO BETA-LACTAMASE SUPERFAMILY LIPOPROTEIN"/>
    <property type="match status" value="1"/>
</dbReference>
<organism evidence="2 3">
    <name type="scientific">Thioflexithrix psekupsensis</name>
    <dbReference type="NCBI Taxonomy" id="1570016"/>
    <lineage>
        <taxon>Bacteria</taxon>
        <taxon>Pseudomonadati</taxon>
        <taxon>Pseudomonadota</taxon>
        <taxon>Gammaproteobacteria</taxon>
        <taxon>Thiotrichales</taxon>
        <taxon>Thioflexithrix</taxon>
    </lineage>
</organism>
<dbReference type="AlphaFoldDB" id="A0A251X9C6"/>
<feature type="domain" description="Metallo-beta-lactamase" evidence="1">
    <location>
        <begin position="26"/>
        <end position="231"/>
    </location>
</feature>
<proteinExistence type="predicted"/>
<sequence length="319" mass="36244">MTQTAFYNDHAHDITTIDTGFMRPRLAASHLLLAQRHAAFIDVGTTWSVPRLLQVLQEKQIAPEQVDYVIVTHVHLDHAGGAGALMQQLPNARCVVHPRGARHLIDPTQLINAAIAVYGEEAIRKNYGDIIPIPSERILMAEDNFTLDFRQRTLRFLDTAGHARHHFCIFDEMSQSFFTGDTFGISYREFDTPRGAFIFATTTPTQFDPKALHESIDRLLSYQPQKIYLTHYGEVQNIAALAENLHASIDTLISLTEIAVTKTTNPTEQLQILTHLILEHFHFQLQQQCCHVEKSYADDLLTMDAELNAQGLLYWQSRR</sequence>
<keyword evidence="3" id="KW-1185">Reference proteome</keyword>
<dbReference type="GO" id="GO:0016787">
    <property type="term" value="F:hydrolase activity"/>
    <property type="evidence" value="ECO:0007669"/>
    <property type="project" value="UniProtKB-KW"/>
</dbReference>
<dbReference type="Proteomes" id="UP000194798">
    <property type="component" value="Unassembled WGS sequence"/>
</dbReference>